<accession>A0A0D2P860</accession>
<evidence type="ECO:0000256" key="4">
    <source>
        <dbReference type="ARBA" id="ARBA00023157"/>
    </source>
</evidence>
<dbReference type="OrthoDB" id="4505683at2759"/>
<keyword evidence="3 6" id="KW-0732">Signal</keyword>
<evidence type="ECO:0000256" key="1">
    <source>
        <dbReference type="ARBA" id="ARBA00004613"/>
    </source>
</evidence>
<keyword evidence="5" id="KW-0812">Transmembrane</keyword>
<sequence length="141" mass="14858">MFFTRVSLIIIFLAVTLHAQTINEIKQTPPCILNCIVNAAAEAGCPLNVENATCECASPQFQNSSSICLNKFCTGDEIKAAADMQAKKCSTASLNSSGMNTTNSTTSNPPTQANFRSAALVLTNSGVVSVLGVIFVGFLYV</sequence>
<proteinExistence type="predicted"/>
<reference evidence="9" key="1">
    <citation type="submission" date="2014-04" db="EMBL/GenBank/DDBJ databases">
        <title>Evolutionary Origins and Diversification of the Mycorrhizal Mutualists.</title>
        <authorList>
            <consortium name="DOE Joint Genome Institute"/>
            <consortium name="Mycorrhizal Genomics Consortium"/>
            <person name="Kohler A."/>
            <person name="Kuo A."/>
            <person name="Nagy L.G."/>
            <person name="Floudas D."/>
            <person name="Copeland A."/>
            <person name="Barry K.W."/>
            <person name="Cichocki N."/>
            <person name="Veneault-Fourrey C."/>
            <person name="LaButti K."/>
            <person name="Lindquist E.A."/>
            <person name="Lipzen A."/>
            <person name="Lundell T."/>
            <person name="Morin E."/>
            <person name="Murat C."/>
            <person name="Riley R."/>
            <person name="Ohm R."/>
            <person name="Sun H."/>
            <person name="Tunlid A."/>
            <person name="Henrissat B."/>
            <person name="Grigoriev I.V."/>
            <person name="Hibbett D.S."/>
            <person name="Martin F."/>
        </authorList>
    </citation>
    <scope>NUCLEOTIDE SEQUENCE [LARGE SCALE GENOMIC DNA]</scope>
    <source>
        <strain evidence="9">FD-334 SS-4</strain>
    </source>
</reference>
<keyword evidence="2" id="KW-0964">Secreted</keyword>
<protein>
    <recommendedName>
        <fullName evidence="7">CFEM domain-containing protein</fullName>
    </recommendedName>
</protein>
<feature type="signal peptide" evidence="6">
    <location>
        <begin position="1"/>
        <end position="19"/>
    </location>
</feature>
<evidence type="ECO:0000256" key="2">
    <source>
        <dbReference type="ARBA" id="ARBA00022525"/>
    </source>
</evidence>
<organism evidence="8 9">
    <name type="scientific">Hypholoma sublateritium (strain FD-334 SS-4)</name>
    <dbReference type="NCBI Taxonomy" id="945553"/>
    <lineage>
        <taxon>Eukaryota</taxon>
        <taxon>Fungi</taxon>
        <taxon>Dikarya</taxon>
        <taxon>Basidiomycota</taxon>
        <taxon>Agaricomycotina</taxon>
        <taxon>Agaricomycetes</taxon>
        <taxon>Agaricomycetidae</taxon>
        <taxon>Agaricales</taxon>
        <taxon>Agaricineae</taxon>
        <taxon>Strophariaceae</taxon>
        <taxon>Hypholoma</taxon>
    </lineage>
</organism>
<evidence type="ECO:0000259" key="7">
    <source>
        <dbReference type="PROSITE" id="PS52012"/>
    </source>
</evidence>
<dbReference type="InterPro" id="IPR008427">
    <property type="entry name" value="Extracellular_membr_CFEM_dom"/>
</dbReference>
<dbReference type="PROSITE" id="PS52012">
    <property type="entry name" value="CFEM"/>
    <property type="match status" value="1"/>
</dbReference>
<comment type="subcellular location">
    <subcellularLocation>
        <location evidence="1">Secreted</location>
    </subcellularLocation>
</comment>
<dbReference type="EMBL" id="KN817534">
    <property type="protein sequence ID" value="KJA24826.1"/>
    <property type="molecule type" value="Genomic_DNA"/>
</dbReference>
<feature type="domain" description="CFEM" evidence="7">
    <location>
        <begin position="1"/>
        <end position="116"/>
    </location>
</feature>
<dbReference type="AlphaFoldDB" id="A0A0D2P860"/>
<keyword evidence="4" id="KW-1015">Disulfide bond</keyword>
<keyword evidence="9" id="KW-1185">Reference proteome</keyword>
<keyword evidence="5" id="KW-0472">Membrane</keyword>
<evidence type="ECO:0000256" key="3">
    <source>
        <dbReference type="ARBA" id="ARBA00022729"/>
    </source>
</evidence>
<evidence type="ECO:0000313" key="9">
    <source>
        <dbReference type="Proteomes" id="UP000054270"/>
    </source>
</evidence>
<name>A0A0D2P860_HYPSF</name>
<feature type="chain" id="PRO_5002260432" description="CFEM domain-containing protein" evidence="6">
    <location>
        <begin position="20"/>
        <end position="141"/>
    </location>
</feature>
<keyword evidence="5" id="KW-1133">Transmembrane helix</keyword>
<feature type="transmembrane region" description="Helical" evidence="5">
    <location>
        <begin position="118"/>
        <end position="140"/>
    </location>
</feature>
<dbReference type="Pfam" id="PF05730">
    <property type="entry name" value="CFEM"/>
    <property type="match status" value="1"/>
</dbReference>
<evidence type="ECO:0000313" key="8">
    <source>
        <dbReference type="EMBL" id="KJA24826.1"/>
    </source>
</evidence>
<gene>
    <name evidence="8" type="ORF">HYPSUDRAFT_65146</name>
</gene>
<dbReference type="SMART" id="SM00747">
    <property type="entry name" value="CFEM"/>
    <property type="match status" value="1"/>
</dbReference>
<evidence type="ECO:0000256" key="6">
    <source>
        <dbReference type="SAM" id="SignalP"/>
    </source>
</evidence>
<dbReference type="Proteomes" id="UP000054270">
    <property type="component" value="Unassembled WGS sequence"/>
</dbReference>
<dbReference type="GO" id="GO:0005576">
    <property type="term" value="C:extracellular region"/>
    <property type="evidence" value="ECO:0007669"/>
    <property type="project" value="UniProtKB-SubCell"/>
</dbReference>
<evidence type="ECO:0000256" key="5">
    <source>
        <dbReference type="SAM" id="Phobius"/>
    </source>
</evidence>